<gene>
    <name evidence="1" type="ORF">S01H1_25046</name>
</gene>
<protein>
    <submittedName>
        <fullName evidence="1">Uncharacterized protein</fullName>
    </submittedName>
</protein>
<sequence length="92" mass="9646">ANGDGRYYRCYLTASGATSQYSTSDRGYRDIVPVTTMIGGPTGWGWGTPAGGESVVPITSDGGLTWSWGLAEGTINVPDGGPLSWTWSEVVL</sequence>
<comment type="caution">
    <text evidence="1">The sequence shown here is derived from an EMBL/GenBank/DDBJ whole genome shotgun (WGS) entry which is preliminary data.</text>
</comment>
<evidence type="ECO:0000313" key="1">
    <source>
        <dbReference type="EMBL" id="GAF87069.1"/>
    </source>
</evidence>
<name>X0T1F5_9ZZZZ</name>
<dbReference type="EMBL" id="BARS01015090">
    <property type="protein sequence ID" value="GAF87069.1"/>
    <property type="molecule type" value="Genomic_DNA"/>
</dbReference>
<dbReference type="AlphaFoldDB" id="X0T1F5"/>
<organism evidence="1">
    <name type="scientific">marine sediment metagenome</name>
    <dbReference type="NCBI Taxonomy" id="412755"/>
    <lineage>
        <taxon>unclassified sequences</taxon>
        <taxon>metagenomes</taxon>
        <taxon>ecological metagenomes</taxon>
    </lineage>
</organism>
<accession>X0T1F5</accession>
<feature type="non-terminal residue" evidence="1">
    <location>
        <position position="1"/>
    </location>
</feature>
<proteinExistence type="predicted"/>
<reference evidence="1" key="1">
    <citation type="journal article" date="2014" name="Front. Microbiol.">
        <title>High frequency of phylogenetically diverse reductive dehalogenase-homologous genes in deep subseafloor sedimentary metagenomes.</title>
        <authorList>
            <person name="Kawai M."/>
            <person name="Futagami T."/>
            <person name="Toyoda A."/>
            <person name="Takaki Y."/>
            <person name="Nishi S."/>
            <person name="Hori S."/>
            <person name="Arai W."/>
            <person name="Tsubouchi T."/>
            <person name="Morono Y."/>
            <person name="Uchiyama I."/>
            <person name="Ito T."/>
            <person name="Fujiyama A."/>
            <person name="Inagaki F."/>
            <person name="Takami H."/>
        </authorList>
    </citation>
    <scope>NUCLEOTIDE SEQUENCE</scope>
    <source>
        <strain evidence="1">Expedition CK06-06</strain>
    </source>
</reference>